<dbReference type="AlphaFoldDB" id="A0A6N4SP18"/>
<sequence>MTTFTSTLPDDLMLLLNEKAAELSIPKNKLIEKALRIYLDQLNKASYIRSYKKMSQDTDILSIAEEGMSDYLTQIDE</sequence>
<reference evidence="1 2" key="1">
    <citation type="journal article" date="2007" name="Appl. Environ. Microbiol.">
        <title>Genome sequence of the cellulolytic gliding bacterium Cytophaga hutchinsonii.</title>
        <authorList>
            <person name="Xie G."/>
            <person name="Bruce D.C."/>
            <person name="Challacombe J.F."/>
            <person name="Chertkov O."/>
            <person name="Detter J.C."/>
            <person name="Gilna P."/>
            <person name="Han C.S."/>
            <person name="Lucas S."/>
            <person name="Misra M."/>
            <person name="Myers G.L."/>
            <person name="Richardson P."/>
            <person name="Tapia R."/>
            <person name="Thayer N."/>
            <person name="Thompson L.S."/>
            <person name="Brettin T.S."/>
            <person name="Henrissat B."/>
            <person name="Wilson D.B."/>
            <person name="McBride M.J."/>
        </authorList>
    </citation>
    <scope>NUCLEOTIDE SEQUENCE [LARGE SCALE GENOMIC DNA]</scope>
    <source>
        <strain evidence="2">ATCC 33406 / DSM 1761 / CIP 103989 / NBRC 15051 / NCIMB 9469 / D465</strain>
    </source>
</reference>
<gene>
    <name evidence="1" type="ordered locus">CHU_0746</name>
</gene>
<evidence type="ECO:0000313" key="2">
    <source>
        <dbReference type="Proteomes" id="UP000001822"/>
    </source>
</evidence>
<organism evidence="1 2">
    <name type="scientific">Cytophaga hutchinsonii (strain ATCC 33406 / DSM 1761 / CIP 103989 / NBRC 15051 / NCIMB 9469 / D465)</name>
    <dbReference type="NCBI Taxonomy" id="269798"/>
    <lineage>
        <taxon>Bacteria</taxon>
        <taxon>Pseudomonadati</taxon>
        <taxon>Bacteroidota</taxon>
        <taxon>Cytophagia</taxon>
        <taxon>Cytophagales</taxon>
        <taxon>Cytophagaceae</taxon>
        <taxon>Cytophaga</taxon>
    </lineage>
</organism>
<dbReference type="Proteomes" id="UP000001822">
    <property type="component" value="Chromosome"/>
</dbReference>
<dbReference type="KEGG" id="chu:CHU_0746"/>
<evidence type="ECO:0008006" key="3">
    <source>
        <dbReference type="Google" id="ProtNLM"/>
    </source>
</evidence>
<accession>A0A6N4SP18</accession>
<dbReference type="EMBL" id="CP000383">
    <property type="protein sequence ID" value="ABG58033.1"/>
    <property type="molecule type" value="Genomic_DNA"/>
</dbReference>
<dbReference type="OrthoDB" id="826419at2"/>
<evidence type="ECO:0000313" key="1">
    <source>
        <dbReference type="EMBL" id="ABG58033.1"/>
    </source>
</evidence>
<protein>
    <recommendedName>
        <fullName evidence="3">CopG family transcriptional regulator</fullName>
    </recommendedName>
</protein>
<name>A0A6N4SP18_CYTH3</name>
<dbReference type="RefSeq" id="WP_011584149.1">
    <property type="nucleotide sequence ID" value="NC_008255.1"/>
</dbReference>
<keyword evidence="2" id="KW-1185">Reference proteome</keyword>
<proteinExistence type="predicted"/>